<evidence type="ECO:0000313" key="7">
    <source>
        <dbReference type="EMBL" id="GAY78124.1"/>
    </source>
</evidence>
<evidence type="ECO:0000256" key="1">
    <source>
        <dbReference type="ARBA" id="ARBA00004651"/>
    </source>
</evidence>
<dbReference type="Pfam" id="PF02588">
    <property type="entry name" value="YitT_membrane"/>
    <property type="match status" value="1"/>
</dbReference>
<protein>
    <submittedName>
        <fullName evidence="7">YitT family protein</fullName>
    </submittedName>
</protein>
<name>A0A4Y1ZGU5_9BACL</name>
<evidence type="ECO:0000256" key="4">
    <source>
        <dbReference type="ARBA" id="ARBA00022989"/>
    </source>
</evidence>
<comment type="caution">
    <text evidence="7">The sequence shown here is derived from an EMBL/GenBank/DDBJ whole genome shotgun (WGS) entry which is preliminary data.</text>
</comment>
<dbReference type="GO" id="GO:0005886">
    <property type="term" value="C:plasma membrane"/>
    <property type="evidence" value="ECO:0007669"/>
    <property type="project" value="UniProtKB-SubCell"/>
</dbReference>
<proteinExistence type="predicted"/>
<accession>A0A4Y1ZGU5</accession>
<organism evidence="7 8">
    <name type="scientific">Sporolactobacillus inulinus</name>
    <dbReference type="NCBI Taxonomy" id="2078"/>
    <lineage>
        <taxon>Bacteria</taxon>
        <taxon>Bacillati</taxon>
        <taxon>Bacillota</taxon>
        <taxon>Bacilli</taxon>
        <taxon>Bacillales</taxon>
        <taxon>Sporolactobacillaceae</taxon>
        <taxon>Sporolactobacillus</taxon>
    </lineage>
</organism>
<evidence type="ECO:0000313" key="8">
    <source>
        <dbReference type="Proteomes" id="UP000319716"/>
    </source>
</evidence>
<evidence type="ECO:0000256" key="2">
    <source>
        <dbReference type="ARBA" id="ARBA00022475"/>
    </source>
</evidence>
<dbReference type="Proteomes" id="UP000319716">
    <property type="component" value="Unassembled WGS sequence"/>
</dbReference>
<gene>
    <name evidence="7" type="ORF">NBRC111894_3678</name>
</gene>
<evidence type="ECO:0000256" key="6">
    <source>
        <dbReference type="SAM" id="Phobius"/>
    </source>
</evidence>
<feature type="transmembrane region" description="Helical" evidence="6">
    <location>
        <begin position="47"/>
        <end position="70"/>
    </location>
</feature>
<comment type="subcellular location">
    <subcellularLocation>
        <location evidence="1">Cell membrane</location>
        <topology evidence="1">Multi-pass membrane protein</topology>
    </subcellularLocation>
</comment>
<dbReference type="PANTHER" id="PTHR33545:SF5">
    <property type="entry name" value="UPF0750 MEMBRANE PROTEIN YITT"/>
    <property type="match status" value="1"/>
</dbReference>
<dbReference type="InterPro" id="IPR003740">
    <property type="entry name" value="YitT"/>
</dbReference>
<feature type="transmembrane region" description="Helical" evidence="6">
    <location>
        <begin position="12"/>
        <end position="35"/>
    </location>
</feature>
<sequence length="79" mass="8532">MVLIGSISYGIGINWFLIPANVYASGFGGLSQLIATTAHQLYPSLSISNMVGILYLVFNIPVLILAWHVLGRKLSVIQS</sequence>
<dbReference type="AlphaFoldDB" id="A0A4Y1ZGU5"/>
<evidence type="ECO:0000256" key="3">
    <source>
        <dbReference type="ARBA" id="ARBA00022692"/>
    </source>
</evidence>
<keyword evidence="3 6" id="KW-0812">Transmembrane</keyword>
<dbReference type="InterPro" id="IPR051461">
    <property type="entry name" value="UPF0750_membrane"/>
</dbReference>
<evidence type="ECO:0000256" key="5">
    <source>
        <dbReference type="ARBA" id="ARBA00023136"/>
    </source>
</evidence>
<dbReference type="PANTHER" id="PTHR33545">
    <property type="entry name" value="UPF0750 MEMBRANE PROTEIN YITT-RELATED"/>
    <property type="match status" value="1"/>
</dbReference>
<dbReference type="EMBL" id="BEXB01000040">
    <property type="protein sequence ID" value="GAY78124.1"/>
    <property type="molecule type" value="Genomic_DNA"/>
</dbReference>
<reference evidence="7 8" key="1">
    <citation type="submission" date="2017-11" db="EMBL/GenBank/DDBJ databases">
        <title>Draft Genome Sequence of Sporolactobacillus inulinus NBRC 111894 Isolated from Koso, a Japanese Sugar-Vegetable Fermented Beverage.</title>
        <authorList>
            <person name="Chiou T.Y."/>
            <person name="Oshima K."/>
            <person name="Suda W."/>
            <person name="Hattori M."/>
            <person name="Takahashi T."/>
        </authorList>
    </citation>
    <scope>NUCLEOTIDE SEQUENCE [LARGE SCALE GENOMIC DNA]</scope>
    <source>
        <strain evidence="7 8">NBRC111894</strain>
    </source>
</reference>
<keyword evidence="5 6" id="KW-0472">Membrane</keyword>
<keyword evidence="4 6" id="KW-1133">Transmembrane helix</keyword>
<keyword evidence="2" id="KW-1003">Cell membrane</keyword>